<accession>A0AA40F6Z7</accession>
<sequence>MTNYHDFDDAETIRFLIYPYPSFLVDNDHLLSVAAAFEGMHRWEHDRRREGDRIPSDDAKSSLSARVASEAENLLAKSPNTLLGLDTPEVRQDTINYATGQAMHLYNLHYGDGEWYDPNEVPAHVTMMGGWKEGHDWY</sequence>
<evidence type="ECO:0000313" key="2">
    <source>
        <dbReference type="Proteomes" id="UP001172155"/>
    </source>
</evidence>
<gene>
    <name evidence="1" type="ORF">B0T18DRAFT_85975</name>
</gene>
<organism evidence="1 2">
    <name type="scientific">Schizothecium vesticola</name>
    <dbReference type="NCBI Taxonomy" id="314040"/>
    <lineage>
        <taxon>Eukaryota</taxon>
        <taxon>Fungi</taxon>
        <taxon>Dikarya</taxon>
        <taxon>Ascomycota</taxon>
        <taxon>Pezizomycotina</taxon>
        <taxon>Sordariomycetes</taxon>
        <taxon>Sordariomycetidae</taxon>
        <taxon>Sordariales</taxon>
        <taxon>Schizotheciaceae</taxon>
        <taxon>Schizothecium</taxon>
    </lineage>
</organism>
<dbReference type="EMBL" id="JAUKUD010000002">
    <property type="protein sequence ID" value="KAK0752201.1"/>
    <property type="molecule type" value="Genomic_DNA"/>
</dbReference>
<dbReference type="InterPro" id="IPR022234">
    <property type="entry name" value="DUF3759"/>
</dbReference>
<name>A0AA40F6Z7_9PEZI</name>
<evidence type="ECO:0000313" key="1">
    <source>
        <dbReference type="EMBL" id="KAK0752201.1"/>
    </source>
</evidence>
<proteinExistence type="predicted"/>
<dbReference type="Pfam" id="PF12585">
    <property type="entry name" value="DUF3759"/>
    <property type="match status" value="1"/>
</dbReference>
<dbReference type="Proteomes" id="UP001172155">
    <property type="component" value="Unassembled WGS sequence"/>
</dbReference>
<comment type="caution">
    <text evidence="1">The sequence shown here is derived from an EMBL/GenBank/DDBJ whole genome shotgun (WGS) entry which is preliminary data.</text>
</comment>
<protein>
    <submittedName>
        <fullName evidence="1">Uncharacterized protein</fullName>
    </submittedName>
</protein>
<keyword evidence="2" id="KW-1185">Reference proteome</keyword>
<dbReference type="AlphaFoldDB" id="A0AA40F6Z7"/>
<reference evidence="1" key="1">
    <citation type="submission" date="2023-06" db="EMBL/GenBank/DDBJ databases">
        <title>Genome-scale phylogeny and comparative genomics of the fungal order Sordariales.</title>
        <authorList>
            <consortium name="Lawrence Berkeley National Laboratory"/>
            <person name="Hensen N."/>
            <person name="Bonometti L."/>
            <person name="Westerberg I."/>
            <person name="Brannstrom I.O."/>
            <person name="Guillou S."/>
            <person name="Cros-Aarteil S."/>
            <person name="Calhoun S."/>
            <person name="Haridas S."/>
            <person name="Kuo A."/>
            <person name="Mondo S."/>
            <person name="Pangilinan J."/>
            <person name="Riley R."/>
            <person name="LaButti K."/>
            <person name="Andreopoulos B."/>
            <person name="Lipzen A."/>
            <person name="Chen C."/>
            <person name="Yanf M."/>
            <person name="Daum C."/>
            <person name="Ng V."/>
            <person name="Clum A."/>
            <person name="Steindorff A."/>
            <person name="Ohm R."/>
            <person name="Martin F."/>
            <person name="Silar P."/>
            <person name="Natvig D."/>
            <person name="Lalanne C."/>
            <person name="Gautier V."/>
            <person name="Ament-velasquez S.L."/>
            <person name="Kruys A."/>
            <person name="Hutchinson M.I."/>
            <person name="Powell A.J."/>
            <person name="Barry K."/>
            <person name="Miller A.N."/>
            <person name="Grigoriev I.V."/>
            <person name="Debuchy R."/>
            <person name="Gladieux P."/>
            <person name="Thoren M.H."/>
            <person name="Johannesson H."/>
        </authorList>
    </citation>
    <scope>NUCLEOTIDE SEQUENCE</scope>
    <source>
        <strain evidence="1">SMH3187-1</strain>
    </source>
</reference>